<feature type="transmembrane region" description="Helical" evidence="1">
    <location>
        <begin position="12"/>
        <end position="32"/>
    </location>
</feature>
<dbReference type="PANTHER" id="PTHR33116:SF67">
    <property type="entry name" value="REVERSE TRANSCRIPTASE"/>
    <property type="match status" value="1"/>
</dbReference>
<protein>
    <submittedName>
        <fullName evidence="2">Putative ovule protein</fullName>
    </submittedName>
</protein>
<accession>A0A0V0HIZ2</accession>
<keyword evidence="1" id="KW-0472">Membrane</keyword>
<organism evidence="2">
    <name type="scientific">Solanum chacoense</name>
    <name type="common">Chaco potato</name>
    <dbReference type="NCBI Taxonomy" id="4108"/>
    <lineage>
        <taxon>Eukaryota</taxon>
        <taxon>Viridiplantae</taxon>
        <taxon>Streptophyta</taxon>
        <taxon>Embryophyta</taxon>
        <taxon>Tracheophyta</taxon>
        <taxon>Spermatophyta</taxon>
        <taxon>Magnoliopsida</taxon>
        <taxon>eudicotyledons</taxon>
        <taxon>Gunneridae</taxon>
        <taxon>Pentapetalae</taxon>
        <taxon>asterids</taxon>
        <taxon>lamiids</taxon>
        <taxon>Solanales</taxon>
        <taxon>Solanaceae</taxon>
        <taxon>Solanoideae</taxon>
        <taxon>Solaneae</taxon>
        <taxon>Solanum</taxon>
    </lineage>
</organism>
<dbReference type="EMBL" id="GEDG01019273">
    <property type="protein sequence ID" value="JAP20083.1"/>
    <property type="molecule type" value="Transcribed_RNA"/>
</dbReference>
<evidence type="ECO:0000256" key="1">
    <source>
        <dbReference type="SAM" id="Phobius"/>
    </source>
</evidence>
<evidence type="ECO:0000313" key="2">
    <source>
        <dbReference type="EMBL" id="JAP20083.1"/>
    </source>
</evidence>
<proteinExistence type="predicted"/>
<name>A0A0V0HIZ2_SOLCH</name>
<keyword evidence="1" id="KW-0812">Transmembrane</keyword>
<sequence length="214" mass="24968">MRISKVLDYLSGALRLIISGMLMILFFSALEIEHRSVIKMMKVLRDYERTSGQMINKSKSFFYLYDKTLLIVATRMRRLIGIRQGNFPFLYLGCPVFYGRKVASYFEDLVRKIARRILTWYNRFLSFGGKFVLINDVLQSMPVFLLSAMNPPQKVMEQIHQIFAKFFWGNLGGIRGKHWIAWDEMCLPKNEGGLGFRSIKDINKALICKIMVEI</sequence>
<reference evidence="2" key="1">
    <citation type="submission" date="2015-12" db="EMBL/GenBank/DDBJ databases">
        <title>Gene expression during late stages of embryo sac development: a critical building block for successful pollen-pistil interactions.</title>
        <authorList>
            <person name="Liu Y."/>
            <person name="Joly V."/>
            <person name="Sabar M."/>
            <person name="Matton D.P."/>
        </authorList>
    </citation>
    <scope>NUCLEOTIDE SEQUENCE</scope>
</reference>
<keyword evidence="1" id="KW-1133">Transmembrane helix</keyword>
<dbReference type="PANTHER" id="PTHR33116">
    <property type="entry name" value="REVERSE TRANSCRIPTASE ZINC-BINDING DOMAIN-CONTAINING PROTEIN-RELATED-RELATED"/>
    <property type="match status" value="1"/>
</dbReference>
<dbReference type="AlphaFoldDB" id="A0A0V0HIZ2"/>